<dbReference type="PANTHER" id="PTHR47691">
    <property type="entry name" value="REGULATOR-RELATED"/>
    <property type="match status" value="1"/>
</dbReference>
<evidence type="ECO:0000313" key="6">
    <source>
        <dbReference type="Proteomes" id="UP000622552"/>
    </source>
</evidence>
<dbReference type="InterPro" id="IPR019734">
    <property type="entry name" value="TPR_rpt"/>
</dbReference>
<keyword evidence="6" id="KW-1185">Reference proteome</keyword>
<dbReference type="Pfam" id="PF13424">
    <property type="entry name" value="TPR_12"/>
    <property type="match status" value="1"/>
</dbReference>
<sequence>MDMRFGVLGPVEVLVSGRPVPLGGPRPRALLAVLLVHTGRAVSTEHLIDQIWGEDPPASAPAALQVHASTLRKVLGDRLVTTPPGYLLAAPPDEVDALCFEERAAAARRDLAARPAAAAGELAAALALWRGAPFEDSPDTPDVAEARLRLAELRLFAQEDHLEAQLTLGRHDDVLADLARLAGDHPTRERLAGLHLLALHRGGRTADARAAYEAHRRALDAGRQAEPGAGIAALARAVDRSDPTLMPPSTIPTPASRFVGREDELRALSGQLREVRLLTLTGPGGAGKTRLALELARGAAPGHPDGAHVVELAATQAPPPAATGPAPVSSRVSDRFAASPGSPVTDRVAAAVGVREAAGEPLLDRLAAHLADTSVLFVLDNCEHLLDAVATVSAALLDRCPGVRIVATSREPLGVPGEAVWPLAGLGTPADGDPDQVAVRTGAVRLLVDRAGSARPDFALAGDDVGTAGRLCRRLDGLPLAIELAAAQLRTLSLAEVADRLGRRLDLADRRARTTPDRHRTMRAAIDWSYQLLGPEEQAAARALAAFADGCRVDAAEQVTGHGVEVLDRLVDRSVLTAEVRPDGTRYRMLELVHEYATGRLVDAGESDATRRRHAAWYVDLAAATAAYGGADHADLTHRLDSEEANLRTALNWCLGEGADPESAVRIAAPLWWYWWARGLMSEGRDWLHRALVALGPEPGRYRGAALRGAASLARNNGDLAEARALGEDLLANYRAIDMPVGVIVALNSLCVTATGQGDFDAALACGEESRDLAVKLGDEQLRATALNNIGLALRNLGRHADATAALEEAVRVWRVLDDRRGEAATLCNVGFAARQSGDLARSRELYMTSLALYRELDIAEGIVDILDALAVLATAEGRPAEGLRLLTVADRERSRLGSALFVPDELDERTRTLAAARAALGDRAAAVAAEAREVPLTGLVAELTA</sequence>
<dbReference type="PANTHER" id="PTHR47691:SF3">
    <property type="entry name" value="HTH-TYPE TRANSCRIPTIONAL REGULATOR RV0890C-RELATED"/>
    <property type="match status" value="1"/>
</dbReference>
<dbReference type="InterPro" id="IPR005158">
    <property type="entry name" value="BTAD"/>
</dbReference>
<dbReference type="InterPro" id="IPR016032">
    <property type="entry name" value="Sig_transdc_resp-reg_C-effctor"/>
</dbReference>
<accession>A0A8J7KV71</accession>
<dbReference type="InterPro" id="IPR041664">
    <property type="entry name" value="AAA_16"/>
</dbReference>
<feature type="DNA-binding region" description="OmpR/PhoB-type" evidence="3">
    <location>
        <begin position="1"/>
        <end position="90"/>
    </location>
</feature>
<keyword evidence="2 3" id="KW-0238">DNA-binding</keyword>
<dbReference type="EMBL" id="JADOUF010000001">
    <property type="protein sequence ID" value="MBG6134927.1"/>
    <property type="molecule type" value="Genomic_DNA"/>
</dbReference>
<comment type="caution">
    <text evidence="5">The sequence shown here is derived from an EMBL/GenBank/DDBJ whole genome shotgun (WGS) entry which is preliminary data.</text>
</comment>
<dbReference type="Proteomes" id="UP000622552">
    <property type="component" value="Unassembled WGS sequence"/>
</dbReference>
<dbReference type="GO" id="GO:0000160">
    <property type="term" value="P:phosphorelay signal transduction system"/>
    <property type="evidence" value="ECO:0007669"/>
    <property type="project" value="InterPro"/>
</dbReference>
<dbReference type="PROSITE" id="PS51755">
    <property type="entry name" value="OMPR_PHOB"/>
    <property type="match status" value="1"/>
</dbReference>
<reference evidence="5" key="1">
    <citation type="submission" date="2020-11" db="EMBL/GenBank/DDBJ databases">
        <title>Sequencing the genomes of 1000 actinobacteria strains.</title>
        <authorList>
            <person name="Klenk H.-P."/>
        </authorList>
    </citation>
    <scope>NUCLEOTIDE SEQUENCE</scope>
    <source>
        <strain evidence="5">DSM 45356</strain>
    </source>
</reference>
<dbReference type="Pfam" id="PF13191">
    <property type="entry name" value="AAA_16"/>
    <property type="match status" value="1"/>
</dbReference>
<dbReference type="SMART" id="SM01043">
    <property type="entry name" value="BTAD"/>
    <property type="match status" value="1"/>
</dbReference>
<organism evidence="5 6">
    <name type="scientific">Longispora fulva</name>
    <dbReference type="NCBI Taxonomy" id="619741"/>
    <lineage>
        <taxon>Bacteria</taxon>
        <taxon>Bacillati</taxon>
        <taxon>Actinomycetota</taxon>
        <taxon>Actinomycetes</taxon>
        <taxon>Micromonosporales</taxon>
        <taxon>Micromonosporaceae</taxon>
        <taxon>Longispora</taxon>
    </lineage>
</organism>
<evidence type="ECO:0000313" key="5">
    <source>
        <dbReference type="EMBL" id="MBG6134927.1"/>
    </source>
</evidence>
<dbReference type="InterPro" id="IPR011990">
    <property type="entry name" value="TPR-like_helical_dom_sf"/>
</dbReference>
<name>A0A8J7KV71_9ACTN</name>
<dbReference type="SUPFAM" id="SSF46894">
    <property type="entry name" value="C-terminal effector domain of the bipartite response regulators"/>
    <property type="match status" value="1"/>
</dbReference>
<feature type="domain" description="OmpR/PhoB-type" evidence="4">
    <location>
        <begin position="1"/>
        <end position="90"/>
    </location>
</feature>
<dbReference type="SMART" id="SM00862">
    <property type="entry name" value="Trans_reg_C"/>
    <property type="match status" value="1"/>
</dbReference>
<protein>
    <submittedName>
        <fullName evidence="5">Putative ATPase/DNA-binding winged helix-turn-helix (WHTH) protein</fullName>
    </submittedName>
</protein>
<dbReference type="AlphaFoldDB" id="A0A8J7KV71"/>
<dbReference type="SMART" id="SM00028">
    <property type="entry name" value="TPR"/>
    <property type="match status" value="3"/>
</dbReference>
<dbReference type="GO" id="GO:0003677">
    <property type="term" value="F:DNA binding"/>
    <property type="evidence" value="ECO:0007669"/>
    <property type="project" value="UniProtKB-UniRule"/>
</dbReference>
<dbReference type="GO" id="GO:0006355">
    <property type="term" value="P:regulation of DNA-templated transcription"/>
    <property type="evidence" value="ECO:0007669"/>
    <property type="project" value="InterPro"/>
</dbReference>
<proteinExistence type="inferred from homology"/>
<dbReference type="Pfam" id="PF03704">
    <property type="entry name" value="BTAD"/>
    <property type="match status" value="1"/>
</dbReference>
<evidence type="ECO:0000256" key="3">
    <source>
        <dbReference type="PROSITE-ProRule" id="PRU01091"/>
    </source>
</evidence>
<evidence type="ECO:0000256" key="2">
    <source>
        <dbReference type="ARBA" id="ARBA00023125"/>
    </source>
</evidence>
<dbReference type="InterPro" id="IPR001867">
    <property type="entry name" value="OmpR/PhoB-type_DNA-bd"/>
</dbReference>
<evidence type="ECO:0000256" key="1">
    <source>
        <dbReference type="ARBA" id="ARBA00005820"/>
    </source>
</evidence>
<dbReference type="InterPro" id="IPR036388">
    <property type="entry name" value="WH-like_DNA-bd_sf"/>
</dbReference>
<dbReference type="Gene3D" id="1.25.40.10">
    <property type="entry name" value="Tetratricopeptide repeat domain"/>
    <property type="match status" value="2"/>
</dbReference>
<dbReference type="SUPFAM" id="SSF52540">
    <property type="entry name" value="P-loop containing nucleoside triphosphate hydrolases"/>
    <property type="match status" value="2"/>
</dbReference>
<dbReference type="RefSeq" id="WP_197002106.1">
    <property type="nucleotide sequence ID" value="NZ_BONS01000004.1"/>
</dbReference>
<dbReference type="SUPFAM" id="SSF48452">
    <property type="entry name" value="TPR-like"/>
    <property type="match status" value="2"/>
</dbReference>
<comment type="similarity">
    <text evidence="1">Belongs to the AfsR/DnrI/RedD regulatory family.</text>
</comment>
<evidence type="ECO:0000259" key="4">
    <source>
        <dbReference type="PROSITE" id="PS51755"/>
    </source>
</evidence>
<dbReference type="Gene3D" id="1.10.10.10">
    <property type="entry name" value="Winged helix-like DNA-binding domain superfamily/Winged helix DNA-binding domain"/>
    <property type="match status" value="1"/>
</dbReference>
<gene>
    <name evidence="5" type="ORF">IW245_001121</name>
</gene>
<dbReference type="Pfam" id="PF00486">
    <property type="entry name" value="Trans_reg_C"/>
    <property type="match status" value="1"/>
</dbReference>
<dbReference type="PRINTS" id="PR00364">
    <property type="entry name" value="DISEASERSIST"/>
</dbReference>
<dbReference type="InterPro" id="IPR027417">
    <property type="entry name" value="P-loop_NTPase"/>
</dbReference>